<feature type="region of interest" description="Disordered" evidence="1">
    <location>
        <begin position="191"/>
        <end position="210"/>
    </location>
</feature>
<evidence type="ECO:0000313" key="3">
    <source>
        <dbReference type="Proteomes" id="UP001215598"/>
    </source>
</evidence>
<proteinExistence type="predicted"/>
<comment type="caution">
    <text evidence="2">The sequence shown here is derived from an EMBL/GenBank/DDBJ whole genome shotgun (WGS) entry which is preliminary data.</text>
</comment>
<keyword evidence="3" id="KW-1185">Reference proteome</keyword>
<feature type="region of interest" description="Disordered" evidence="1">
    <location>
        <begin position="36"/>
        <end position="57"/>
    </location>
</feature>
<evidence type="ECO:0000256" key="1">
    <source>
        <dbReference type="SAM" id="MobiDB-lite"/>
    </source>
</evidence>
<dbReference type="Proteomes" id="UP001215598">
    <property type="component" value="Unassembled WGS sequence"/>
</dbReference>
<sequence length="210" mass="23050">MEGGSKEEGSVRIDGYHDRWFGPERPDALMRSRWRKGGVPGHMGSNTEKGDVEMDPSIDKGNVQPGWTVDKGGTKTQFGVDKETTHGRAATCVYRTWIPCAWVFAPSPKDCGNQPKFAQDTRPTTSRGAVVAGISLVLLGFNPLRCQADSFSCPGDRGFFFLPRCMDCLTGILPRQALDCDRELGYEGVEESRDRSLLPGPGVPKRDRAV</sequence>
<gene>
    <name evidence="2" type="ORF">B0H16DRAFT_1465456</name>
</gene>
<dbReference type="EMBL" id="JARKIB010000108">
    <property type="protein sequence ID" value="KAJ7739199.1"/>
    <property type="molecule type" value="Genomic_DNA"/>
</dbReference>
<organism evidence="2 3">
    <name type="scientific">Mycena metata</name>
    <dbReference type="NCBI Taxonomy" id="1033252"/>
    <lineage>
        <taxon>Eukaryota</taxon>
        <taxon>Fungi</taxon>
        <taxon>Dikarya</taxon>
        <taxon>Basidiomycota</taxon>
        <taxon>Agaricomycotina</taxon>
        <taxon>Agaricomycetes</taxon>
        <taxon>Agaricomycetidae</taxon>
        <taxon>Agaricales</taxon>
        <taxon>Marasmiineae</taxon>
        <taxon>Mycenaceae</taxon>
        <taxon>Mycena</taxon>
    </lineage>
</organism>
<evidence type="ECO:0000313" key="2">
    <source>
        <dbReference type="EMBL" id="KAJ7739199.1"/>
    </source>
</evidence>
<accession>A0AAD7MZP8</accession>
<dbReference type="AlphaFoldDB" id="A0AAD7MZP8"/>
<name>A0AAD7MZP8_9AGAR</name>
<reference evidence="2" key="1">
    <citation type="submission" date="2023-03" db="EMBL/GenBank/DDBJ databases">
        <title>Massive genome expansion in bonnet fungi (Mycena s.s.) driven by repeated elements and novel gene families across ecological guilds.</title>
        <authorList>
            <consortium name="Lawrence Berkeley National Laboratory"/>
            <person name="Harder C.B."/>
            <person name="Miyauchi S."/>
            <person name="Viragh M."/>
            <person name="Kuo A."/>
            <person name="Thoen E."/>
            <person name="Andreopoulos B."/>
            <person name="Lu D."/>
            <person name="Skrede I."/>
            <person name="Drula E."/>
            <person name="Henrissat B."/>
            <person name="Morin E."/>
            <person name="Kohler A."/>
            <person name="Barry K."/>
            <person name="LaButti K."/>
            <person name="Morin E."/>
            <person name="Salamov A."/>
            <person name="Lipzen A."/>
            <person name="Mereny Z."/>
            <person name="Hegedus B."/>
            <person name="Baldrian P."/>
            <person name="Stursova M."/>
            <person name="Weitz H."/>
            <person name="Taylor A."/>
            <person name="Grigoriev I.V."/>
            <person name="Nagy L.G."/>
            <person name="Martin F."/>
            <person name="Kauserud H."/>
        </authorList>
    </citation>
    <scope>NUCLEOTIDE SEQUENCE</scope>
    <source>
        <strain evidence="2">CBHHK182m</strain>
    </source>
</reference>
<protein>
    <submittedName>
        <fullName evidence="2">Uncharacterized protein</fullName>
    </submittedName>
</protein>